<organism evidence="1 2">
    <name type="scientific">Bauhinia variegata</name>
    <name type="common">Purple orchid tree</name>
    <name type="synonym">Phanera variegata</name>
    <dbReference type="NCBI Taxonomy" id="167791"/>
    <lineage>
        <taxon>Eukaryota</taxon>
        <taxon>Viridiplantae</taxon>
        <taxon>Streptophyta</taxon>
        <taxon>Embryophyta</taxon>
        <taxon>Tracheophyta</taxon>
        <taxon>Spermatophyta</taxon>
        <taxon>Magnoliopsida</taxon>
        <taxon>eudicotyledons</taxon>
        <taxon>Gunneridae</taxon>
        <taxon>Pentapetalae</taxon>
        <taxon>rosids</taxon>
        <taxon>fabids</taxon>
        <taxon>Fabales</taxon>
        <taxon>Fabaceae</taxon>
        <taxon>Cercidoideae</taxon>
        <taxon>Cercideae</taxon>
        <taxon>Bauhiniinae</taxon>
        <taxon>Bauhinia</taxon>
    </lineage>
</organism>
<keyword evidence="2" id="KW-1185">Reference proteome</keyword>
<reference evidence="1 2" key="1">
    <citation type="journal article" date="2022" name="DNA Res.">
        <title>Chromosomal-level genome assembly of the orchid tree Bauhinia variegata (Leguminosae; Cercidoideae) supports the allotetraploid origin hypothesis of Bauhinia.</title>
        <authorList>
            <person name="Zhong Y."/>
            <person name="Chen Y."/>
            <person name="Zheng D."/>
            <person name="Pang J."/>
            <person name="Liu Y."/>
            <person name="Luo S."/>
            <person name="Meng S."/>
            <person name="Qian L."/>
            <person name="Wei D."/>
            <person name="Dai S."/>
            <person name="Zhou R."/>
        </authorList>
    </citation>
    <scope>NUCLEOTIDE SEQUENCE [LARGE SCALE GENOMIC DNA]</scope>
    <source>
        <strain evidence="1">BV-YZ2020</strain>
    </source>
</reference>
<accession>A0ACB9NDB9</accession>
<dbReference type="EMBL" id="CM039432">
    <property type="protein sequence ID" value="KAI4334388.1"/>
    <property type="molecule type" value="Genomic_DNA"/>
</dbReference>
<dbReference type="Proteomes" id="UP000828941">
    <property type="component" value="Chromosome 7"/>
</dbReference>
<gene>
    <name evidence="1" type="ORF">L6164_019087</name>
</gene>
<sequence length="491" mass="56672">MDPTLKFCVFLLLIGLANASITKKDFGACERVVRSWAKSSLDQEIREDKHTLRDFLFFLHVPRTGGRTYFHCFLKKLYPSSLECPRSYDKLRFDPSKPNCRLLVTHDDYSITSKLPRERTSVVTILRDPIDRVFSTYEFSIEVAARFLVHPNLTSATQMAVRLRSKTRGVNTLDIWPWKYLVPWMREDLFARRDARYSREAAIIESNDSYDMEDFAMPLQEYINHPVAEDIVHNGATFQVAGLTNNSYLAESHEVRHCVQKYKILGRYVLEVAKKRLDDMLYVGLTEEHRESATMFANVVGAQVISQLNAPNMSLDIVDSREQGSLSDSEPENSEYQNNTLERGVSENASSGNAEVAEANLTVGVLMKAYEGCIFRLRNAQRGRRTSSLKRISPVNFLKEARLQVPEEVLQQMRFLNDLDLELYEYARDIFSKQHKTTLHKLTEGRWEKIASTAYGITLWKAIPLVITFLFLLFLFLLIVNVRRRTLKVKQ</sequence>
<protein>
    <submittedName>
        <fullName evidence="1">Uncharacterized protein</fullName>
    </submittedName>
</protein>
<name>A0ACB9NDB9_BAUVA</name>
<evidence type="ECO:0000313" key="2">
    <source>
        <dbReference type="Proteomes" id="UP000828941"/>
    </source>
</evidence>
<proteinExistence type="predicted"/>
<comment type="caution">
    <text evidence="1">The sequence shown here is derived from an EMBL/GenBank/DDBJ whole genome shotgun (WGS) entry which is preliminary data.</text>
</comment>
<evidence type="ECO:0000313" key="1">
    <source>
        <dbReference type="EMBL" id="KAI4334388.1"/>
    </source>
</evidence>